<evidence type="ECO:0000313" key="4">
    <source>
        <dbReference type="Proteomes" id="UP000013270"/>
    </source>
</evidence>
<evidence type="ECO:0000256" key="2">
    <source>
        <dbReference type="SAM" id="Phobius"/>
    </source>
</evidence>
<sequence>MPIAIILWKYKKWIAIAIFIFLYMVQIAYTNHLSGKLQDAEQNCTTKIQKIQDDQQKALTKKQNEVNRVSAEYEQLKSEQRIKVETVTREVQKIIERPVYNNVCIDDDGLRNINSLITDDSS</sequence>
<evidence type="ECO:0000256" key="1">
    <source>
        <dbReference type="SAM" id="Coils"/>
    </source>
</evidence>
<gene>
    <name evidence="3" type="ORF">F963_03667</name>
</gene>
<accession>N8X7H2</accession>
<feature type="transmembrane region" description="Helical" evidence="2">
    <location>
        <begin position="12"/>
        <end position="29"/>
    </location>
</feature>
<dbReference type="Proteomes" id="UP000013270">
    <property type="component" value="Unassembled WGS sequence"/>
</dbReference>
<name>N8X7H2_ACIBZ</name>
<dbReference type="PATRIC" id="fig|1217651.3.peg.3615"/>
<feature type="coiled-coil region" evidence="1">
    <location>
        <begin position="37"/>
        <end position="79"/>
    </location>
</feature>
<dbReference type="HOGENOM" id="CLU_157728_0_0_6"/>
<evidence type="ECO:0008006" key="5">
    <source>
        <dbReference type="Google" id="ProtNLM"/>
    </source>
</evidence>
<organism evidence="3 4">
    <name type="scientific">Acinetobacter bereziniae NIPH 3</name>
    <dbReference type="NCBI Taxonomy" id="1217651"/>
    <lineage>
        <taxon>Bacteria</taxon>
        <taxon>Pseudomonadati</taxon>
        <taxon>Pseudomonadota</taxon>
        <taxon>Gammaproteobacteria</taxon>
        <taxon>Moraxellales</taxon>
        <taxon>Moraxellaceae</taxon>
        <taxon>Acinetobacter</taxon>
    </lineage>
</organism>
<keyword evidence="1" id="KW-0175">Coiled coil</keyword>
<keyword evidence="2" id="KW-0472">Membrane</keyword>
<keyword evidence="2" id="KW-1133">Transmembrane helix</keyword>
<dbReference type="AlphaFoldDB" id="N8X7H2"/>
<dbReference type="RefSeq" id="WP_004824705.1">
    <property type="nucleotide sequence ID" value="NZ_KB849459.1"/>
</dbReference>
<keyword evidence="2" id="KW-0812">Transmembrane</keyword>
<comment type="caution">
    <text evidence="3">The sequence shown here is derived from an EMBL/GenBank/DDBJ whole genome shotgun (WGS) entry which is preliminary data.</text>
</comment>
<dbReference type="EMBL" id="APPK01000049">
    <property type="protein sequence ID" value="ENV20382.1"/>
    <property type="molecule type" value="Genomic_DNA"/>
</dbReference>
<reference evidence="3 4" key="1">
    <citation type="submission" date="2013-02" db="EMBL/GenBank/DDBJ databases">
        <title>The Genome Sequence of Acinetobacter bereziniae NIPH 3.</title>
        <authorList>
            <consortium name="The Broad Institute Genome Sequencing Platform"/>
            <consortium name="The Broad Institute Genome Sequencing Center for Infectious Disease"/>
            <person name="Cerqueira G."/>
            <person name="Feldgarden M."/>
            <person name="Courvalin P."/>
            <person name="Perichon B."/>
            <person name="Grillot-Courvalin C."/>
            <person name="Clermont D."/>
            <person name="Rocha E."/>
            <person name="Yoon E.-J."/>
            <person name="Nemec A."/>
            <person name="Walker B."/>
            <person name="Young S.K."/>
            <person name="Zeng Q."/>
            <person name="Gargeya S."/>
            <person name="Fitzgerald M."/>
            <person name="Haas B."/>
            <person name="Abouelleil A."/>
            <person name="Alvarado L."/>
            <person name="Arachchi H.M."/>
            <person name="Berlin A.M."/>
            <person name="Chapman S.B."/>
            <person name="Dewar J."/>
            <person name="Goldberg J."/>
            <person name="Griggs A."/>
            <person name="Gujja S."/>
            <person name="Hansen M."/>
            <person name="Howarth C."/>
            <person name="Imamovic A."/>
            <person name="Larimer J."/>
            <person name="McCowan C."/>
            <person name="Murphy C."/>
            <person name="Neiman D."/>
            <person name="Pearson M."/>
            <person name="Priest M."/>
            <person name="Roberts A."/>
            <person name="Saif S."/>
            <person name="Shea T."/>
            <person name="Sisk P."/>
            <person name="Sykes S."/>
            <person name="Wortman J."/>
            <person name="Nusbaum C."/>
            <person name="Birren B."/>
        </authorList>
    </citation>
    <scope>NUCLEOTIDE SEQUENCE [LARGE SCALE GENOMIC DNA]</scope>
    <source>
        <strain evidence="3 4">NIPH 3</strain>
    </source>
</reference>
<proteinExistence type="predicted"/>
<protein>
    <recommendedName>
        <fullName evidence="5">DUF2570 domain-containing protein</fullName>
    </recommendedName>
</protein>
<evidence type="ECO:0000313" key="3">
    <source>
        <dbReference type="EMBL" id="ENV20382.1"/>
    </source>
</evidence>